<keyword evidence="3" id="KW-1185">Reference proteome</keyword>
<protein>
    <recommendedName>
        <fullName evidence="4">YdgA family protein</fullName>
    </recommendedName>
</protein>
<dbReference type="EMBL" id="JACIEC010000001">
    <property type="protein sequence ID" value="MBB4142539.1"/>
    <property type="molecule type" value="Genomic_DNA"/>
</dbReference>
<sequence>MLHIRSKQILSVGAALWLVSSPAFALDGADLMKKLTAGFNLQPGNITPASVDINGSNVTLKGVTVGDTKGGSRLNIGDVQLTGVKDAKGGGYTVEKMTFANINASEDKTKITAKDLYFAGLYIPGNANGDTIDSLMVYDEAHSGPVEVTVDGKQVVAVAESKVTTERSDDNSSLSFSASVDGVKVDLSTVDDANAKATIESLGLTKIDGTITMEGEWEVGPGTIDITEYAFDFANIGRLDMTFSLSGYTPSFLKSLRDTTAAMEANPNKEAAQQAAGLAMLGLLQQLTFNSAQISFSDDGITKRSLNYAGKSQNVSGEQMAMMLKGMVPLAMAQANLPKLQNAVSSAVNAYLDNPQNITITAEPANPVPLPMIIGAAQAAPNSLPDMLGVSISAND</sequence>
<feature type="chain" id="PRO_5031239713" description="YdgA family protein" evidence="1">
    <location>
        <begin position="26"/>
        <end position="396"/>
    </location>
</feature>
<evidence type="ECO:0008006" key="4">
    <source>
        <dbReference type="Google" id="ProtNLM"/>
    </source>
</evidence>
<keyword evidence="1" id="KW-0732">Signal</keyword>
<evidence type="ECO:0000313" key="3">
    <source>
        <dbReference type="Proteomes" id="UP000519897"/>
    </source>
</evidence>
<dbReference type="AlphaFoldDB" id="A0A7W6LDU9"/>
<reference evidence="2 3" key="1">
    <citation type="submission" date="2020-08" db="EMBL/GenBank/DDBJ databases">
        <title>Genomic Encyclopedia of Type Strains, Phase IV (KMG-IV): sequencing the most valuable type-strain genomes for metagenomic binning, comparative biology and taxonomic classification.</title>
        <authorList>
            <person name="Goeker M."/>
        </authorList>
    </citation>
    <scope>NUCLEOTIDE SEQUENCE [LARGE SCALE GENOMIC DNA]</scope>
    <source>
        <strain evidence="2 3">DSM 29514</strain>
    </source>
</reference>
<feature type="signal peptide" evidence="1">
    <location>
        <begin position="1"/>
        <end position="25"/>
    </location>
</feature>
<comment type="caution">
    <text evidence="2">The sequence shown here is derived from an EMBL/GenBank/DDBJ whole genome shotgun (WGS) entry which is preliminary data.</text>
</comment>
<gene>
    <name evidence="2" type="ORF">GGQ72_001038</name>
</gene>
<accession>A0A7W6LDU9</accession>
<dbReference type="Proteomes" id="UP000519897">
    <property type="component" value="Unassembled WGS sequence"/>
</dbReference>
<proteinExistence type="predicted"/>
<name>A0A7W6LDU9_9HYPH</name>
<dbReference type="RefSeq" id="WP_062552681.1">
    <property type="nucleotide sequence ID" value="NZ_CP049250.1"/>
</dbReference>
<organism evidence="2 3">
    <name type="scientific">Rhizobium rhizoryzae</name>
    <dbReference type="NCBI Taxonomy" id="451876"/>
    <lineage>
        <taxon>Bacteria</taxon>
        <taxon>Pseudomonadati</taxon>
        <taxon>Pseudomonadota</taxon>
        <taxon>Alphaproteobacteria</taxon>
        <taxon>Hyphomicrobiales</taxon>
        <taxon>Rhizobiaceae</taxon>
        <taxon>Rhizobium/Agrobacterium group</taxon>
        <taxon>Rhizobium</taxon>
    </lineage>
</organism>
<evidence type="ECO:0000313" key="2">
    <source>
        <dbReference type="EMBL" id="MBB4142539.1"/>
    </source>
</evidence>
<evidence type="ECO:0000256" key="1">
    <source>
        <dbReference type="SAM" id="SignalP"/>
    </source>
</evidence>